<dbReference type="AlphaFoldDB" id="A0A699JX33"/>
<sequence length="203" mass="23164">FSVYKVNPLHLEYYRFAGRVIALALMHNTQVGIVFGRALLLQLDRINVSLEDIKDADPFLYSSCKQILEMDPCVVDQDVLGLTFTWEVDELGVKKVVELCPKGNNISVNSINRNKYIDLNIEHQFVTSIAKQLSKFSQGFLDIVGNEKNMKLFLKSLELKDHDGMCMGVKVKSLSTIRRHILNIMAIKRPTARYTGSGRYVYF</sequence>
<dbReference type="SUPFAM" id="SSF56204">
    <property type="entry name" value="Hect, E3 ligase catalytic domain"/>
    <property type="match status" value="1"/>
</dbReference>
<dbReference type="EMBL" id="BKCJ010450626">
    <property type="protein sequence ID" value="GFA58814.1"/>
    <property type="molecule type" value="Genomic_DNA"/>
</dbReference>
<evidence type="ECO:0000256" key="5">
    <source>
        <dbReference type="ARBA" id="ARBA00022786"/>
    </source>
</evidence>
<dbReference type="PROSITE" id="PS50237">
    <property type="entry name" value="HECT"/>
    <property type="match status" value="1"/>
</dbReference>
<dbReference type="PANTHER" id="PTHR11254">
    <property type="entry name" value="HECT DOMAIN UBIQUITIN-PROTEIN LIGASE"/>
    <property type="match status" value="1"/>
</dbReference>
<dbReference type="GO" id="GO:0000209">
    <property type="term" value="P:protein polyubiquitination"/>
    <property type="evidence" value="ECO:0007669"/>
    <property type="project" value="TreeGrafter"/>
</dbReference>
<dbReference type="GO" id="GO:0005737">
    <property type="term" value="C:cytoplasm"/>
    <property type="evidence" value="ECO:0007669"/>
    <property type="project" value="TreeGrafter"/>
</dbReference>
<evidence type="ECO:0000256" key="1">
    <source>
        <dbReference type="ARBA" id="ARBA00000885"/>
    </source>
</evidence>
<comment type="caution">
    <text evidence="8">The sequence shown here is derived from an EMBL/GenBank/DDBJ whole genome shotgun (WGS) entry which is preliminary data.</text>
</comment>
<feature type="domain" description="HECT" evidence="7">
    <location>
        <begin position="1"/>
        <end position="160"/>
    </location>
</feature>
<dbReference type="InterPro" id="IPR050409">
    <property type="entry name" value="E3_ubiq-protein_ligase"/>
</dbReference>
<accession>A0A699JX33</accession>
<evidence type="ECO:0000256" key="2">
    <source>
        <dbReference type="ARBA" id="ARBA00004906"/>
    </source>
</evidence>
<evidence type="ECO:0000256" key="6">
    <source>
        <dbReference type="PROSITE-ProRule" id="PRU00104"/>
    </source>
</evidence>
<dbReference type="Gene3D" id="3.90.1750.10">
    <property type="entry name" value="Hect, E3 ligase catalytic domains"/>
    <property type="match status" value="1"/>
</dbReference>
<comment type="pathway">
    <text evidence="2">Protein modification; protein ubiquitination.</text>
</comment>
<dbReference type="SMART" id="SM00119">
    <property type="entry name" value="HECTc"/>
    <property type="match status" value="1"/>
</dbReference>
<evidence type="ECO:0000259" key="7">
    <source>
        <dbReference type="PROSITE" id="PS50237"/>
    </source>
</evidence>
<dbReference type="InterPro" id="IPR000569">
    <property type="entry name" value="HECT_dom"/>
</dbReference>
<name>A0A699JX33_TANCI</name>
<comment type="catalytic activity">
    <reaction evidence="1">
        <text>S-ubiquitinyl-[E2 ubiquitin-conjugating enzyme]-L-cysteine + [acceptor protein]-L-lysine = [E2 ubiquitin-conjugating enzyme]-L-cysteine + N(6)-ubiquitinyl-[acceptor protein]-L-lysine.</text>
        <dbReference type="EC" id="2.3.2.26"/>
    </reaction>
</comment>
<reference evidence="8" key="1">
    <citation type="journal article" date="2019" name="Sci. Rep.">
        <title>Draft genome of Tanacetum cinerariifolium, the natural source of mosquito coil.</title>
        <authorList>
            <person name="Yamashiro T."/>
            <person name="Shiraishi A."/>
            <person name="Satake H."/>
            <person name="Nakayama K."/>
        </authorList>
    </citation>
    <scope>NUCLEOTIDE SEQUENCE</scope>
</reference>
<dbReference type="GO" id="GO:0006511">
    <property type="term" value="P:ubiquitin-dependent protein catabolic process"/>
    <property type="evidence" value="ECO:0007669"/>
    <property type="project" value="TreeGrafter"/>
</dbReference>
<dbReference type="Gene3D" id="3.30.2160.10">
    <property type="entry name" value="Hect, E3 ligase catalytic domain"/>
    <property type="match status" value="1"/>
</dbReference>
<dbReference type="GO" id="GO:0061630">
    <property type="term" value="F:ubiquitin protein ligase activity"/>
    <property type="evidence" value="ECO:0007669"/>
    <property type="project" value="UniProtKB-EC"/>
</dbReference>
<proteinExistence type="predicted"/>
<dbReference type="Pfam" id="PF00632">
    <property type="entry name" value="HECT"/>
    <property type="match status" value="1"/>
</dbReference>
<evidence type="ECO:0000256" key="4">
    <source>
        <dbReference type="ARBA" id="ARBA00022679"/>
    </source>
</evidence>
<comment type="caution">
    <text evidence="6">Lacks conserved residue(s) required for the propagation of feature annotation.</text>
</comment>
<dbReference type="InterPro" id="IPR035983">
    <property type="entry name" value="Hect_E3_ubiquitin_ligase"/>
</dbReference>
<protein>
    <recommendedName>
        <fullName evidence="3">HECT-type E3 ubiquitin transferase</fullName>
        <ecNumber evidence="3">2.3.2.26</ecNumber>
    </recommendedName>
</protein>
<keyword evidence="5 6" id="KW-0833">Ubl conjugation pathway</keyword>
<keyword evidence="4" id="KW-0808">Transferase</keyword>
<evidence type="ECO:0000256" key="3">
    <source>
        <dbReference type="ARBA" id="ARBA00012485"/>
    </source>
</evidence>
<organism evidence="8">
    <name type="scientific">Tanacetum cinerariifolium</name>
    <name type="common">Dalmatian daisy</name>
    <name type="synonym">Chrysanthemum cinerariifolium</name>
    <dbReference type="NCBI Taxonomy" id="118510"/>
    <lineage>
        <taxon>Eukaryota</taxon>
        <taxon>Viridiplantae</taxon>
        <taxon>Streptophyta</taxon>
        <taxon>Embryophyta</taxon>
        <taxon>Tracheophyta</taxon>
        <taxon>Spermatophyta</taxon>
        <taxon>Magnoliopsida</taxon>
        <taxon>eudicotyledons</taxon>
        <taxon>Gunneridae</taxon>
        <taxon>Pentapetalae</taxon>
        <taxon>asterids</taxon>
        <taxon>campanulids</taxon>
        <taxon>Asterales</taxon>
        <taxon>Asteraceae</taxon>
        <taxon>Asteroideae</taxon>
        <taxon>Anthemideae</taxon>
        <taxon>Anthemidinae</taxon>
        <taxon>Tanacetum</taxon>
    </lineage>
</organism>
<dbReference type="EC" id="2.3.2.26" evidence="3"/>
<evidence type="ECO:0000313" key="8">
    <source>
        <dbReference type="EMBL" id="GFA58814.1"/>
    </source>
</evidence>
<feature type="non-terminal residue" evidence="8">
    <location>
        <position position="1"/>
    </location>
</feature>
<gene>
    <name evidence="8" type="ORF">Tci_630786</name>
</gene>
<dbReference type="PANTHER" id="PTHR11254:SF424">
    <property type="entry name" value="E3 UBIQUITIN-PROTEIN LIGASE UPL5"/>
    <property type="match status" value="1"/>
</dbReference>